<accession>A0A5C6RPQ0</accession>
<keyword evidence="3" id="KW-1185">Reference proteome</keyword>
<feature type="signal peptide" evidence="1">
    <location>
        <begin position="1"/>
        <end position="22"/>
    </location>
</feature>
<reference evidence="2 3" key="1">
    <citation type="submission" date="2019-08" db="EMBL/GenBank/DDBJ databases">
        <title>Genome of Vicingus serpentipes NCIMB 15042.</title>
        <authorList>
            <person name="Bowman J.P."/>
        </authorList>
    </citation>
    <scope>NUCLEOTIDE SEQUENCE [LARGE SCALE GENOMIC DNA]</scope>
    <source>
        <strain evidence="2 3">NCIMB 15042</strain>
    </source>
</reference>
<gene>
    <name evidence="2" type="ORF">FRY74_11765</name>
</gene>
<keyword evidence="1" id="KW-0732">Signal</keyword>
<dbReference type="AlphaFoldDB" id="A0A5C6RPQ0"/>
<protein>
    <recommendedName>
        <fullName evidence="4">Tetratricopeptide repeat protein</fullName>
    </recommendedName>
</protein>
<evidence type="ECO:0008006" key="4">
    <source>
        <dbReference type="Google" id="ProtNLM"/>
    </source>
</evidence>
<dbReference type="OrthoDB" id="978855at2"/>
<dbReference type="EMBL" id="VOOS01000006">
    <property type="protein sequence ID" value="TXB63924.1"/>
    <property type="molecule type" value="Genomic_DNA"/>
</dbReference>
<feature type="chain" id="PRO_5023021081" description="Tetratricopeptide repeat protein" evidence="1">
    <location>
        <begin position="23"/>
        <end position="260"/>
    </location>
</feature>
<evidence type="ECO:0000313" key="3">
    <source>
        <dbReference type="Proteomes" id="UP000321721"/>
    </source>
</evidence>
<comment type="caution">
    <text evidence="2">The sequence shown here is derived from an EMBL/GenBank/DDBJ whole genome shotgun (WGS) entry which is preliminary data.</text>
</comment>
<sequence length="260" mass="29483">MSVFYRLVILFFISLGVSSCFAQTDLEKGIIYFDKRAEIHEGLIVDSTNINLAISSFTKSIAENKNTERAYDYLLLSYYYKGAFVVRTKDEQKKNYLLGSELGEKAIALYPKNSAILLWYIANFSKYGEAKGIVSSAKEGLADKIKTYTEKLMDLDPAFADGAPHKLMGVINYKVPNIPFILTWPSKEIAEKHLIEALKINPKSISNIYFYAEYLTEVKRNAEAKVLLNKILSASPREDALIEDLYDIDMAKKLLTKINK</sequence>
<organism evidence="2 3">
    <name type="scientific">Vicingus serpentipes</name>
    <dbReference type="NCBI Taxonomy" id="1926625"/>
    <lineage>
        <taxon>Bacteria</taxon>
        <taxon>Pseudomonadati</taxon>
        <taxon>Bacteroidota</taxon>
        <taxon>Flavobacteriia</taxon>
        <taxon>Flavobacteriales</taxon>
        <taxon>Vicingaceae</taxon>
        <taxon>Vicingus</taxon>
    </lineage>
</organism>
<dbReference type="PROSITE" id="PS51257">
    <property type="entry name" value="PROKAR_LIPOPROTEIN"/>
    <property type="match status" value="1"/>
</dbReference>
<dbReference type="InterPro" id="IPR011990">
    <property type="entry name" value="TPR-like_helical_dom_sf"/>
</dbReference>
<proteinExistence type="predicted"/>
<evidence type="ECO:0000313" key="2">
    <source>
        <dbReference type="EMBL" id="TXB63924.1"/>
    </source>
</evidence>
<dbReference type="Gene3D" id="1.25.40.10">
    <property type="entry name" value="Tetratricopeptide repeat domain"/>
    <property type="match status" value="1"/>
</dbReference>
<dbReference type="SUPFAM" id="SSF48452">
    <property type="entry name" value="TPR-like"/>
    <property type="match status" value="1"/>
</dbReference>
<dbReference type="RefSeq" id="WP_147101850.1">
    <property type="nucleotide sequence ID" value="NZ_VOOS01000006.1"/>
</dbReference>
<name>A0A5C6RPQ0_9FLAO</name>
<dbReference type="Proteomes" id="UP000321721">
    <property type="component" value="Unassembled WGS sequence"/>
</dbReference>
<evidence type="ECO:0000256" key="1">
    <source>
        <dbReference type="SAM" id="SignalP"/>
    </source>
</evidence>